<feature type="compositionally biased region" description="Gly residues" evidence="1">
    <location>
        <begin position="63"/>
        <end position="73"/>
    </location>
</feature>
<protein>
    <submittedName>
        <fullName evidence="3">Helix-turn-helix domain-containing protein</fullName>
    </submittedName>
</protein>
<dbReference type="PRINTS" id="PR00364">
    <property type="entry name" value="DISEASERSIST"/>
</dbReference>
<dbReference type="Pfam" id="PF13560">
    <property type="entry name" value="HTH_31"/>
    <property type="match status" value="1"/>
</dbReference>
<gene>
    <name evidence="3" type="ORF">EUA07_02565</name>
</gene>
<dbReference type="Gene3D" id="1.10.260.40">
    <property type="entry name" value="lambda repressor-like DNA-binding domains"/>
    <property type="match status" value="1"/>
</dbReference>
<comment type="caution">
    <text evidence="3">The sequence shown here is derived from an EMBL/GenBank/DDBJ whole genome shotgun (WGS) entry which is preliminary data.</text>
</comment>
<dbReference type="EMBL" id="SDWU01000002">
    <property type="protein sequence ID" value="RYC04381.1"/>
    <property type="molecule type" value="Genomic_DNA"/>
</dbReference>
<proteinExistence type="predicted"/>
<organism evidence="3 4">
    <name type="scientific">Nocardioides ganghwensis</name>
    <dbReference type="NCBI Taxonomy" id="252230"/>
    <lineage>
        <taxon>Bacteria</taxon>
        <taxon>Bacillati</taxon>
        <taxon>Actinomycetota</taxon>
        <taxon>Actinomycetes</taxon>
        <taxon>Propionibacteriales</taxon>
        <taxon>Nocardioidaceae</taxon>
        <taxon>Nocardioides</taxon>
    </lineage>
</organism>
<dbReference type="InterPro" id="IPR011990">
    <property type="entry name" value="TPR-like_helical_dom_sf"/>
</dbReference>
<evidence type="ECO:0000256" key="1">
    <source>
        <dbReference type="SAM" id="MobiDB-lite"/>
    </source>
</evidence>
<dbReference type="InterPro" id="IPR001387">
    <property type="entry name" value="Cro/C1-type_HTH"/>
</dbReference>
<dbReference type="Pfam" id="PF13191">
    <property type="entry name" value="AAA_16"/>
    <property type="match status" value="1"/>
</dbReference>
<dbReference type="PROSITE" id="PS50943">
    <property type="entry name" value="HTH_CROC1"/>
    <property type="match status" value="1"/>
</dbReference>
<dbReference type="SUPFAM" id="SSF47413">
    <property type="entry name" value="lambda repressor-like DNA-binding domains"/>
    <property type="match status" value="1"/>
</dbReference>
<dbReference type="OrthoDB" id="3755432at2"/>
<dbReference type="PANTHER" id="PTHR47691">
    <property type="entry name" value="REGULATOR-RELATED"/>
    <property type="match status" value="1"/>
</dbReference>
<feature type="domain" description="HTH cro/C1-type" evidence="2">
    <location>
        <begin position="84"/>
        <end position="138"/>
    </location>
</feature>
<dbReference type="Gene3D" id="1.25.40.10">
    <property type="entry name" value="Tetratricopeptide repeat domain"/>
    <property type="match status" value="1"/>
</dbReference>
<dbReference type="SUPFAM" id="SSF52540">
    <property type="entry name" value="P-loop containing nucleoside triphosphate hydrolases"/>
    <property type="match status" value="1"/>
</dbReference>
<dbReference type="InterPro" id="IPR027417">
    <property type="entry name" value="P-loop_NTPase"/>
</dbReference>
<dbReference type="InterPro" id="IPR041664">
    <property type="entry name" value="AAA_16"/>
</dbReference>
<accession>A0A4Q2SHL2</accession>
<dbReference type="GO" id="GO:0003677">
    <property type="term" value="F:DNA binding"/>
    <property type="evidence" value="ECO:0007669"/>
    <property type="project" value="InterPro"/>
</dbReference>
<dbReference type="PANTHER" id="PTHR47691:SF3">
    <property type="entry name" value="HTH-TYPE TRANSCRIPTIONAL REGULATOR RV0890C-RELATED"/>
    <property type="match status" value="1"/>
</dbReference>
<dbReference type="CDD" id="cd00093">
    <property type="entry name" value="HTH_XRE"/>
    <property type="match status" value="1"/>
</dbReference>
<dbReference type="SUPFAM" id="SSF48452">
    <property type="entry name" value="TPR-like"/>
    <property type="match status" value="1"/>
</dbReference>
<reference evidence="3 4" key="1">
    <citation type="submission" date="2019-01" db="EMBL/GenBank/DDBJ databases">
        <title>Novel species of Nocardioides.</title>
        <authorList>
            <person name="Liu Q."/>
            <person name="Xin Y.-H."/>
        </authorList>
    </citation>
    <scope>NUCLEOTIDE SEQUENCE [LARGE SCALE GENOMIC DNA]</scope>
    <source>
        <strain evidence="3 4">CGMCC 4.6875</strain>
    </source>
</reference>
<name>A0A4Q2SHL2_9ACTN</name>
<keyword evidence="4" id="KW-1185">Reference proteome</keyword>
<sequence length="835" mass="88956">MAPERCEAPGPRVVGVASVTLGVHWEKLQGLQQFSGPGPTPRAHAVLLQAPRRSLHSRALGTGRTGSHGGDVGTHGESTLGTVLRTLREEAGLSQEELAERAGLSPHAISALERGTRTRPYPHTLRSLAGALELTDDQRAALVAAVPARSSRQAAATASVRPRDLPVPATPLVGRDDDVARVADLLGTRRLVTLSGPGGVGKTRLALAVATRVRDRFADGVTLVELAPLLEAGQVVAAVADAVDAARDPARPVLDDVVDRLRGQHRLLVLDNLEHLLDAAPDVAALVESVPDLTVLTTSRAPLRVRGETEYGVEPLEVEEAPDGSPSPAARLLLDRAQRVSPGWGADSADAAAVAATCEQLAGLPLALELAAARARLLDPAALLDRLDSALRSGPRDLPPRQRTMRATLDWSNGLLDAPAQSLLRLLGVFVGGTTLSDLEAVAERAGATYDVVAALESLVEQSLVVAEPSGRFRLLEPVAQYARDLLHEAGEWDGAARAHSAHFLRVAEDNSSSYRNGGQVRALDRIDLETANLDAAAERALAAGDVETPARMAWELWLYWWLRGRHDHGRRFAETVLQQSHSLADDVYARAALGAATMAFAMDDVAGAAGWWRLSHERAGDVHEILSNSIAGRGLVALVEGDLDLARDRFREALHHAELGGPEVEWTWALSHIWLGTVALLEGDADEAVRLVDEGLASARRRDDRLTSYIALYNLFQVELGRGHHDAARRHLEEGARLSLETGDQANLAYLLDAGAVLAAASGQHARVPLLLGAAQAIREALGSRGYGYYRPDPAAIEAAATEARTHLGPDRYDDALDTGRGLPATDAAAMLRT</sequence>
<dbReference type="Gene3D" id="3.40.50.300">
    <property type="entry name" value="P-loop containing nucleotide triphosphate hydrolases"/>
    <property type="match status" value="1"/>
</dbReference>
<dbReference type="SMART" id="SM00530">
    <property type="entry name" value="HTH_XRE"/>
    <property type="match status" value="1"/>
</dbReference>
<evidence type="ECO:0000259" key="2">
    <source>
        <dbReference type="PROSITE" id="PS50943"/>
    </source>
</evidence>
<evidence type="ECO:0000313" key="4">
    <source>
        <dbReference type="Proteomes" id="UP000293291"/>
    </source>
</evidence>
<dbReference type="Proteomes" id="UP000293291">
    <property type="component" value="Unassembled WGS sequence"/>
</dbReference>
<dbReference type="InterPro" id="IPR010982">
    <property type="entry name" value="Lambda_DNA-bd_dom_sf"/>
</dbReference>
<dbReference type="AlphaFoldDB" id="A0A4Q2SHL2"/>
<feature type="region of interest" description="Disordered" evidence="1">
    <location>
        <begin position="58"/>
        <end position="78"/>
    </location>
</feature>
<evidence type="ECO:0000313" key="3">
    <source>
        <dbReference type="EMBL" id="RYC04381.1"/>
    </source>
</evidence>